<dbReference type="AlphaFoldDB" id="A0A8H7SWR7"/>
<comment type="catalytic activity">
    <reaction evidence="1">
        <text>3-hydroxy-2-methylpropanoyl-CoA + H2O = 3-hydroxy-2-methylpropanoate + CoA + H(+)</text>
        <dbReference type="Rhea" id="RHEA:20888"/>
        <dbReference type="ChEBI" id="CHEBI:11805"/>
        <dbReference type="ChEBI" id="CHEBI:15377"/>
        <dbReference type="ChEBI" id="CHEBI:15378"/>
        <dbReference type="ChEBI" id="CHEBI:57287"/>
        <dbReference type="ChEBI" id="CHEBI:57340"/>
        <dbReference type="EC" id="3.1.2.4"/>
    </reaction>
</comment>
<dbReference type="CDD" id="cd06558">
    <property type="entry name" value="crotonase-like"/>
    <property type="match status" value="1"/>
</dbReference>
<dbReference type="InterPro" id="IPR032259">
    <property type="entry name" value="HIBYL-CoA-H"/>
</dbReference>
<evidence type="ECO:0000313" key="5">
    <source>
        <dbReference type="EMBL" id="KAG2235707.1"/>
    </source>
</evidence>
<dbReference type="GO" id="GO:0005739">
    <property type="term" value="C:mitochondrion"/>
    <property type="evidence" value="ECO:0007669"/>
    <property type="project" value="TreeGrafter"/>
</dbReference>
<evidence type="ECO:0000313" key="6">
    <source>
        <dbReference type="Proteomes" id="UP000613177"/>
    </source>
</evidence>
<evidence type="ECO:0000256" key="2">
    <source>
        <dbReference type="ARBA" id="ARBA00011915"/>
    </source>
</evidence>
<dbReference type="PANTHER" id="PTHR43176">
    <property type="entry name" value="3-HYDROXYISOBUTYRYL-COA HYDROLASE-RELATED"/>
    <property type="match status" value="1"/>
</dbReference>
<dbReference type="InterPro" id="IPR045004">
    <property type="entry name" value="ECH_dom"/>
</dbReference>
<evidence type="ECO:0000259" key="4">
    <source>
        <dbReference type="Pfam" id="PF16113"/>
    </source>
</evidence>
<keyword evidence="6" id="KW-1185">Reference proteome</keyword>
<sequence length="453" mass="51378">VSQTALDSTNVEEPPVLVESNKYSRTIVLNRPKQLNSMNNPMFDIMFPRLKAWENSDKVNVILLKGRGRALSSGGDLKFVASAIENRSRKYELDYFVDTLHDITHFIGTMQTPLVSFMNGITVGTGCSISALAHFSIATENTRMGMPETRFGHFCDTGSSFYLSRLNGQLGRYIAMCGKTLIAEDALFSGLATHFVPANRLDYLEDNLVNLFKPTQDTINTTIEKFSVKPGHIPFSNTLYGQNRRIIEQCFKYDTVNEITRALEKEGSTFSIEAIDQINKGSPVAVALTLEHLKKASKMTLSECLRMEHIGWQTSAYQPDFYNGIISTVVKKQEAKWTISDPYEIDLERDIEIKYIYANAKRKLDLFSTERDCYSTTQCREYGLPSDTEVALVKQCYDLKTDQALISWFVNNRNNKYGVQQEVKEIIRNIQKQIDLLGIKHYDAISSTTFISQ</sequence>
<dbReference type="PANTHER" id="PTHR43176:SF3">
    <property type="entry name" value="3-HYDROXYISOBUTYRYL-COA HYDROLASE, MITOCHONDRIAL"/>
    <property type="match status" value="1"/>
</dbReference>
<dbReference type="Gene3D" id="3.90.226.10">
    <property type="entry name" value="2-enoyl-CoA Hydratase, Chain A, domain 1"/>
    <property type="match status" value="1"/>
</dbReference>
<dbReference type="EC" id="3.1.2.4" evidence="2"/>
<dbReference type="Pfam" id="PF16113">
    <property type="entry name" value="ECH_2"/>
    <property type="match status" value="1"/>
</dbReference>
<gene>
    <name evidence="5" type="ORF">INT48_009122</name>
</gene>
<organism evidence="5 6">
    <name type="scientific">Thamnidium elegans</name>
    <dbReference type="NCBI Taxonomy" id="101142"/>
    <lineage>
        <taxon>Eukaryota</taxon>
        <taxon>Fungi</taxon>
        <taxon>Fungi incertae sedis</taxon>
        <taxon>Mucoromycota</taxon>
        <taxon>Mucoromycotina</taxon>
        <taxon>Mucoromycetes</taxon>
        <taxon>Mucorales</taxon>
        <taxon>Mucorineae</taxon>
        <taxon>Mucoraceae</taxon>
        <taxon>Thamnidium</taxon>
    </lineage>
</organism>
<evidence type="ECO:0000256" key="3">
    <source>
        <dbReference type="ARBA" id="ARBA00022801"/>
    </source>
</evidence>
<dbReference type="SUPFAM" id="SSF52096">
    <property type="entry name" value="ClpP/crotonase"/>
    <property type="match status" value="1"/>
</dbReference>
<keyword evidence="3" id="KW-0378">Hydrolase</keyword>
<dbReference type="GO" id="GO:0006574">
    <property type="term" value="P:L-valine catabolic process"/>
    <property type="evidence" value="ECO:0007669"/>
    <property type="project" value="TreeGrafter"/>
</dbReference>
<name>A0A8H7SWR7_9FUNG</name>
<dbReference type="EMBL" id="JAEPRE010000028">
    <property type="protein sequence ID" value="KAG2235707.1"/>
    <property type="molecule type" value="Genomic_DNA"/>
</dbReference>
<dbReference type="Proteomes" id="UP000613177">
    <property type="component" value="Unassembled WGS sequence"/>
</dbReference>
<dbReference type="GO" id="GO:0003860">
    <property type="term" value="F:3-hydroxyisobutyryl-CoA hydrolase activity"/>
    <property type="evidence" value="ECO:0007669"/>
    <property type="project" value="UniProtKB-EC"/>
</dbReference>
<comment type="caution">
    <text evidence="5">The sequence shown here is derived from an EMBL/GenBank/DDBJ whole genome shotgun (WGS) entry which is preliminary data.</text>
</comment>
<feature type="non-terminal residue" evidence="5">
    <location>
        <position position="1"/>
    </location>
</feature>
<reference evidence="5" key="1">
    <citation type="submission" date="2021-01" db="EMBL/GenBank/DDBJ databases">
        <title>Metabolic potential, ecology and presence of endohyphal bacteria is reflected in genomic diversity of Mucoromycotina.</title>
        <authorList>
            <person name="Muszewska A."/>
            <person name="Okrasinska A."/>
            <person name="Steczkiewicz K."/>
            <person name="Drgas O."/>
            <person name="Orlowska M."/>
            <person name="Perlinska-Lenart U."/>
            <person name="Aleksandrzak-Piekarczyk T."/>
            <person name="Szatraj K."/>
            <person name="Zielenkiewicz U."/>
            <person name="Pilsyk S."/>
            <person name="Malc E."/>
            <person name="Mieczkowski P."/>
            <person name="Kruszewska J.S."/>
            <person name="Biernat P."/>
            <person name="Pawlowska J."/>
        </authorList>
    </citation>
    <scope>NUCLEOTIDE SEQUENCE</scope>
    <source>
        <strain evidence="5">WA0000018081</strain>
    </source>
</reference>
<feature type="domain" description="Enoyl-CoA hydratase/isomerase" evidence="4">
    <location>
        <begin position="25"/>
        <end position="346"/>
    </location>
</feature>
<evidence type="ECO:0000256" key="1">
    <source>
        <dbReference type="ARBA" id="ARBA00001709"/>
    </source>
</evidence>
<dbReference type="InterPro" id="IPR029045">
    <property type="entry name" value="ClpP/crotonase-like_dom_sf"/>
</dbReference>
<accession>A0A8H7SWR7</accession>
<proteinExistence type="predicted"/>
<protein>
    <recommendedName>
        <fullName evidence="2">3-hydroxyisobutyryl-CoA hydrolase</fullName>
        <ecNumber evidence="2">3.1.2.4</ecNumber>
    </recommendedName>
</protein>